<evidence type="ECO:0000313" key="3">
    <source>
        <dbReference type="Proteomes" id="UP000266841"/>
    </source>
</evidence>
<dbReference type="AlphaFoldDB" id="K0RNW7"/>
<accession>K0RNW7</accession>
<proteinExistence type="predicted"/>
<dbReference type="Proteomes" id="UP000266841">
    <property type="component" value="Unassembled WGS sequence"/>
</dbReference>
<feature type="compositionally biased region" description="Basic and acidic residues" evidence="1">
    <location>
        <begin position="24"/>
        <end position="39"/>
    </location>
</feature>
<feature type="region of interest" description="Disordered" evidence="1">
    <location>
        <begin position="1"/>
        <end position="44"/>
    </location>
</feature>
<evidence type="ECO:0000256" key="1">
    <source>
        <dbReference type="SAM" id="MobiDB-lite"/>
    </source>
</evidence>
<protein>
    <submittedName>
        <fullName evidence="2">Uncharacterized protein</fullName>
    </submittedName>
</protein>
<reference evidence="2 3" key="1">
    <citation type="journal article" date="2012" name="Genome Biol.">
        <title>Genome and low-iron response of an oceanic diatom adapted to chronic iron limitation.</title>
        <authorList>
            <person name="Lommer M."/>
            <person name="Specht M."/>
            <person name="Roy A.S."/>
            <person name="Kraemer L."/>
            <person name="Andreson R."/>
            <person name="Gutowska M.A."/>
            <person name="Wolf J."/>
            <person name="Bergner S.V."/>
            <person name="Schilhabel M.B."/>
            <person name="Klostermeier U.C."/>
            <person name="Beiko R.G."/>
            <person name="Rosenstiel P."/>
            <person name="Hippler M."/>
            <person name="Laroche J."/>
        </authorList>
    </citation>
    <scope>NUCLEOTIDE SEQUENCE [LARGE SCALE GENOMIC DNA]</scope>
    <source>
        <strain evidence="2 3">CCMP1005</strain>
    </source>
</reference>
<sequence>MVNRVARPPGPGAPSKQHAKRRRQQDTERRKELKPENRRSGVSVTAWNLYGRDTIDRPAWPNAAATETDCPVQAGWQQPLPRPREIDAEAEARPLSTVSLASSSPHAAAGGSRWVVTPAHARLAGPRRSALPLTSALLLQAPA</sequence>
<dbReference type="EMBL" id="AGNL01045813">
    <property type="protein sequence ID" value="EJK48452.1"/>
    <property type="molecule type" value="Genomic_DNA"/>
</dbReference>
<organism evidence="2 3">
    <name type="scientific">Thalassiosira oceanica</name>
    <name type="common">Marine diatom</name>
    <dbReference type="NCBI Taxonomy" id="159749"/>
    <lineage>
        <taxon>Eukaryota</taxon>
        <taxon>Sar</taxon>
        <taxon>Stramenopiles</taxon>
        <taxon>Ochrophyta</taxon>
        <taxon>Bacillariophyta</taxon>
        <taxon>Coscinodiscophyceae</taxon>
        <taxon>Thalassiosirophycidae</taxon>
        <taxon>Thalassiosirales</taxon>
        <taxon>Thalassiosiraceae</taxon>
        <taxon>Thalassiosira</taxon>
    </lineage>
</organism>
<name>K0RNW7_THAOC</name>
<gene>
    <name evidence="2" type="ORF">THAOC_32747</name>
</gene>
<evidence type="ECO:0000313" key="2">
    <source>
        <dbReference type="EMBL" id="EJK48452.1"/>
    </source>
</evidence>
<keyword evidence="3" id="KW-1185">Reference proteome</keyword>
<comment type="caution">
    <text evidence="2">The sequence shown here is derived from an EMBL/GenBank/DDBJ whole genome shotgun (WGS) entry which is preliminary data.</text>
</comment>
<feature type="region of interest" description="Disordered" evidence="1">
    <location>
        <begin position="57"/>
        <end position="78"/>
    </location>
</feature>